<name>A0A078MP81_9MICC</name>
<dbReference type="GO" id="GO:0005737">
    <property type="term" value="C:cytoplasm"/>
    <property type="evidence" value="ECO:0007669"/>
    <property type="project" value="UniProtKB-SubCell"/>
</dbReference>
<dbReference type="InterPro" id="IPR058236">
    <property type="entry name" value="Rex_actinobacterial-type"/>
</dbReference>
<dbReference type="InterPro" id="IPR022876">
    <property type="entry name" value="Tscrpt_rep_Rex"/>
</dbReference>
<dbReference type="Pfam" id="PF02629">
    <property type="entry name" value="CoA_binding"/>
    <property type="match status" value="1"/>
</dbReference>
<dbReference type="InterPro" id="IPR036390">
    <property type="entry name" value="WH_DNA-bd_sf"/>
</dbReference>
<comment type="subcellular location">
    <subcellularLocation>
        <location evidence="7">Cytoplasm</location>
    </subcellularLocation>
</comment>
<keyword evidence="4 7" id="KW-0520">NAD</keyword>
<feature type="compositionally biased region" description="Basic and acidic residues" evidence="8">
    <location>
        <begin position="11"/>
        <end position="20"/>
    </location>
</feature>
<protein>
    <recommendedName>
        <fullName evidence="7">Redox-sensing transcriptional repressor Rex</fullName>
    </recommendedName>
</protein>
<keyword evidence="1 7" id="KW-0963">Cytoplasm</keyword>
<comment type="subunit">
    <text evidence="7">Homodimer.</text>
</comment>
<dbReference type="Gene3D" id="1.10.10.10">
    <property type="entry name" value="Winged helix-like DNA-binding domain superfamily/Winged helix DNA-binding domain"/>
    <property type="match status" value="1"/>
</dbReference>
<dbReference type="GO" id="GO:0051775">
    <property type="term" value="P:response to redox state"/>
    <property type="evidence" value="ECO:0007669"/>
    <property type="project" value="InterPro"/>
</dbReference>
<comment type="function">
    <text evidence="7">Modulates transcription in response to changes in cellular NADH/NAD(+) redox state.</text>
</comment>
<evidence type="ECO:0000256" key="3">
    <source>
        <dbReference type="ARBA" id="ARBA00023015"/>
    </source>
</evidence>
<feature type="region of interest" description="Disordered" evidence="8">
    <location>
        <begin position="1"/>
        <end position="27"/>
    </location>
</feature>
<evidence type="ECO:0000259" key="9">
    <source>
        <dbReference type="SMART" id="SM00881"/>
    </source>
</evidence>
<accession>A0A078MP81</accession>
<dbReference type="PATRIC" id="fig|1461584.3.peg.2396"/>
<dbReference type="SMR" id="A0A078MP81"/>
<dbReference type="GO" id="GO:0003700">
    <property type="term" value="F:DNA-binding transcription factor activity"/>
    <property type="evidence" value="ECO:0007669"/>
    <property type="project" value="UniProtKB-UniRule"/>
</dbReference>
<dbReference type="GO" id="GO:0003677">
    <property type="term" value="F:DNA binding"/>
    <property type="evidence" value="ECO:0007669"/>
    <property type="project" value="UniProtKB-UniRule"/>
</dbReference>
<evidence type="ECO:0000256" key="1">
    <source>
        <dbReference type="ARBA" id="ARBA00022490"/>
    </source>
</evidence>
<dbReference type="NCBIfam" id="NF003995">
    <property type="entry name" value="PRK05472.2-4"/>
    <property type="match status" value="1"/>
</dbReference>
<dbReference type="InterPro" id="IPR003781">
    <property type="entry name" value="CoA-bd"/>
</dbReference>
<dbReference type="HAMAP" id="MF_01131">
    <property type="entry name" value="Rex"/>
    <property type="match status" value="1"/>
</dbReference>
<evidence type="ECO:0000313" key="10">
    <source>
        <dbReference type="EMBL" id="CEA09058.1"/>
    </source>
</evidence>
<comment type="similarity">
    <text evidence="7">Belongs to the transcriptional regulatory Rex family.</text>
</comment>
<dbReference type="InterPro" id="IPR009718">
    <property type="entry name" value="Rex_DNA-bd_C_dom"/>
</dbReference>
<feature type="domain" description="CoA-binding" evidence="9">
    <location>
        <begin position="100"/>
        <end position="201"/>
    </location>
</feature>
<evidence type="ECO:0000256" key="4">
    <source>
        <dbReference type="ARBA" id="ARBA00023027"/>
    </source>
</evidence>
<evidence type="ECO:0000256" key="5">
    <source>
        <dbReference type="ARBA" id="ARBA00023125"/>
    </source>
</evidence>
<dbReference type="NCBIfam" id="NF003994">
    <property type="entry name" value="PRK05472.2-3"/>
    <property type="match status" value="1"/>
</dbReference>
<gene>
    <name evidence="7 10" type="primary">rex</name>
    <name evidence="10" type="ORF">BN1051_02421</name>
</gene>
<keyword evidence="3 7" id="KW-0805">Transcription regulation</keyword>
<dbReference type="InterPro" id="IPR036388">
    <property type="entry name" value="WH-like_DNA-bd_sf"/>
</dbReference>
<dbReference type="NCBIfam" id="NF003992">
    <property type="entry name" value="PRK05472.2-1"/>
    <property type="match status" value="1"/>
</dbReference>
<dbReference type="Gene3D" id="3.40.50.720">
    <property type="entry name" value="NAD(P)-binding Rossmann-like Domain"/>
    <property type="match status" value="1"/>
</dbReference>
<proteinExistence type="inferred from homology"/>
<dbReference type="SMART" id="SM00881">
    <property type="entry name" value="CoA_binding"/>
    <property type="match status" value="1"/>
</dbReference>
<dbReference type="SUPFAM" id="SSF51735">
    <property type="entry name" value="NAD(P)-binding Rossmann-fold domains"/>
    <property type="match status" value="1"/>
</dbReference>
<dbReference type="EMBL" id="LN483071">
    <property type="protein sequence ID" value="CEA09058.1"/>
    <property type="molecule type" value="Genomic_DNA"/>
</dbReference>
<reference evidence="10" key="1">
    <citation type="submission" date="2014-07" db="EMBL/GenBank/DDBJ databases">
        <authorList>
            <person name="Urmite Genomes Urmite Genomes"/>
        </authorList>
    </citation>
    <scope>NUCLEOTIDE SEQUENCE</scope>
    <source>
        <strain evidence="10">11W110_air</strain>
    </source>
</reference>
<keyword evidence="2 7" id="KW-0678">Repressor</keyword>
<dbReference type="PANTHER" id="PTHR35786">
    <property type="entry name" value="REDOX-SENSING TRANSCRIPTIONAL REPRESSOR REX"/>
    <property type="match status" value="1"/>
</dbReference>
<dbReference type="Pfam" id="PF06971">
    <property type="entry name" value="Put_DNA-bind_N"/>
    <property type="match status" value="1"/>
</dbReference>
<dbReference type="AlphaFoldDB" id="A0A078MP81"/>
<keyword evidence="5 7" id="KW-0238">DNA-binding</keyword>
<dbReference type="GO" id="GO:0045892">
    <property type="term" value="P:negative regulation of DNA-templated transcription"/>
    <property type="evidence" value="ECO:0007669"/>
    <property type="project" value="InterPro"/>
</dbReference>
<evidence type="ECO:0000256" key="8">
    <source>
        <dbReference type="SAM" id="MobiDB-lite"/>
    </source>
</evidence>
<sequence>MSRPPKPIKAPADKAPDDGAHSAGRHIPPASLTRLTIYLRALGALLTEGVERVSSEELAEAAGVNSPMLRKDLSYLGSYGTRGVGYDVSYLSGRIAAALGLTLDWRVAIIGAGNLGRALAGYPGFASRGFEVVALLDSDPEAVGQQVGRLEISHVDDLETILESTASNMAVLAVPAEVAQVLCDRLVAAGVRSILSFAPVLLQAPDHVQLRKVDMATELQILAYHAQRAQVSEIATDARAQLADGQGLPRSSGKAG</sequence>
<feature type="DNA-binding region" description="H-T-H motif" evidence="7">
    <location>
        <begin position="37"/>
        <end position="76"/>
    </location>
</feature>
<keyword evidence="6 7" id="KW-0804">Transcription</keyword>
<evidence type="ECO:0000256" key="6">
    <source>
        <dbReference type="ARBA" id="ARBA00023163"/>
    </source>
</evidence>
<evidence type="ECO:0000256" key="7">
    <source>
        <dbReference type="HAMAP-Rule" id="MF_01131"/>
    </source>
</evidence>
<dbReference type="NCBIfam" id="NF003993">
    <property type="entry name" value="PRK05472.2-2"/>
    <property type="match status" value="1"/>
</dbReference>
<dbReference type="NCBIfam" id="NF003996">
    <property type="entry name" value="PRK05472.2-5"/>
    <property type="match status" value="1"/>
</dbReference>
<feature type="binding site" evidence="7">
    <location>
        <begin position="111"/>
        <end position="116"/>
    </location>
    <ligand>
        <name>NAD(+)</name>
        <dbReference type="ChEBI" id="CHEBI:57540"/>
    </ligand>
</feature>
<organism evidence="10">
    <name type="scientific">Arthrobacter saudimassiliensis</name>
    <dbReference type="NCBI Taxonomy" id="1461584"/>
    <lineage>
        <taxon>Bacteria</taxon>
        <taxon>Bacillati</taxon>
        <taxon>Actinomycetota</taxon>
        <taxon>Actinomycetes</taxon>
        <taxon>Micrococcales</taxon>
        <taxon>Micrococcaceae</taxon>
        <taxon>Arthrobacter</taxon>
    </lineage>
</organism>
<dbReference type="PANTHER" id="PTHR35786:SF1">
    <property type="entry name" value="REDOX-SENSING TRANSCRIPTIONAL REPRESSOR REX 1"/>
    <property type="match status" value="1"/>
</dbReference>
<evidence type="ECO:0000256" key="2">
    <source>
        <dbReference type="ARBA" id="ARBA00022491"/>
    </source>
</evidence>
<dbReference type="SUPFAM" id="SSF46785">
    <property type="entry name" value="Winged helix' DNA-binding domain"/>
    <property type="match status" value="1"/>
</dbReference>
<dbReference type="InterPro" id="IPR036291">
    <property type="entry name" value="NAD(P)-bd_dom_sf"/>
</dbReference>